<reference evidence="2" key="1">
    <citation type="journal article" date="2019" name="Int. J. Syst. Evol. Microbiol.">
        <title>The Global Catalogue of Microorganisms (GCM) 10K type strain sequencing project: providing services to taxonomists for standard genome sequencing and annotation.</title>
        <authorList>
            <consortium name="The Broad Institute Genomics Platform"/>
            <consortium name="The Broad Institute Genome Sequencing Center for Infectious Disease"/>
            <person name="Wu L."/>
            <person name="Ma J."/>
        </authorList>
    </citation>
    <scope>NUCLEOTIDE SEQUENCE [LARGE SCALE GENOMIC DNA]</scope>
    <source>
        <strain evidence="2">JCM 17979</strain>
    </source>
</reference>
<name>A0ABP9B5K4_9PSEU</name>
<dbReference type="Proteomes" id="UP001500928">
    <property type="component" value="Unassembled WGS sequence"/>
</dbReference>
<evidence type="ECO:0000313" key="1">
    <source>
        <dbReference type="EMBL" id="GAA4790765.1"/>
    </source>
</evidence>
<dbReference type="SUPFAM" id="SSF53474">
    <property type="entry name" value="alpha/beta-Hydrolases"/>
    <property type="match status" value="1"/>
</dbReference>
<protein>
    <recommendedName>
        <fullName evidence="3">Carboxylesterase type B domain-containing protein</fullName>
    </recommendedName>
</protein>
<evidence type="ECO:0008006" key="3">
    <source>
        <dbReference type="Google" id="ProtNLM"/>
    </source>
</evidence>
<dbReference type="InterPro" id="IPR029058">
    <property type="entry name" value="AB_hydrolase_fold"/>
</dbReference>
<accession>A0ABP9B5K4</accession>
<dbReference type="RefSeq" id="WP_345415291.1">
    <property type="nucleotide sequence ID" value="NZ_BAABHO010000019.1"/>
</dbReference>
<comment type="caution">
    <text evidence="1">The sequence shown here is derived from an EMBL/GenBank/DDBJ whole genome shotgun (WGS) entry which is preliminary data.</text>
</comment>
<gene>
    <name evidence="1" type="ORF">GCM10023200_27300</name>
</gene>
<organism evidence="1 2">
    <name type="scientific">Actinomycetospora chlora</name>
    <dbReference type="NCBI Taxonomy" id="663608"/>
    <lineage>
        <taxon>Bacteria</taxon>
        <taxon>Bacillati</taxon>
        <taxon>Actinomycetota</taxon>
        <taxon>Actinomycetes</taxon>
        <taxon>Pseudonocardiales</taxon>
        <taxon>Pseudonocardiaceae</taxon>
        <taxon>Actinomycetospora</taxon>
    </lineage>
</organism>
<sequence>MMGGALGPTPPQGLADAVHGAWIAFAAGGDPGWTRYGTTRRAVMRFGVPSTVVDDPYASERALWAGVR</sequence>
<dbReference type="Gene3D" id="3.40.50.1820">
    <property type="entry name" value="alpha/beta hydrolase"/>
    <property type="match status" value="1"/>
</dbReference>
<dbReference type="EMBL" id="BAABHO010000019">
    <property type="protein sequence ID" value="GAA4790765.1"/>
    <property type="molecule type" value="Genomic_DNA"/>
</dbReference>
<proteinExistence type="predicted"/>
<keyword evidence="2" id="KW-1185">Reference proteome</keyword>
<evidence type="ECO:0000313" key="2">
    <source>
        <dbReference type="Proteomes" id="UP001500928"/>
    </source>
</evidence>